<evidence type="ECO:0000313" key="1">
    <source>
        <dbReference type="EMBL" id="GFY45764.1"/>
    </source>
</evidence>
<organism evidence="1 2">
    <name type="scientific">Trichonephila inaurata madagascariensis</name>
    <dbReference type="NCBI Taxonomy" id="2747483"/>
    <lineage>
        <taxon>Eukaryota</taxon>
        <taxon>Metazoa</taxon>
        <taxon>Ecdysozoa</taxon>
        <taxon>Arthropoda</taxon>
        <taxon>Chelicerata</taxon>
        <taxon>Arachnida</taxon>
        <taxon>Araneae</taxon>
        <taxon>Araneomorphae</taxon>
        <taxon>Entelegynae</taxon>
        <taxon>Araneoidea</taxon>
        <taxon>Nephilidae</taxon>
        <taxon>Trichonephila</taxon>
        <taxon>Trichonephila inaurata</taxon>
    </lineage>
</organism>
<dbReference type="Proteomes" id="UP000886998">
    <property type="component" value="Unassembled WGS sequence"/>
</dbReference>
<dbReference type="Gene3D" id="3.30.420.10">
    <property type="entry name" value="Ribonuclease H-like superfamily/Ribonuclease H"/>
    <property type="match status" value="1"/>
</dbReference>
<sequence length="108" mass="12225">MQVTEFSPKFLLSMSLCGEVLHLTVKLLQYAQFCPRCSATWEKFTSDSRDALLAIASDTNLITQDILACRQHLENLASLEKTIVLQWVPAHFGVPCNEKVDFLVKRVL</sequence>
<name>A0A8X6X4A6_9ARAC</name>
<accession>A0A8X6X4A6</accession>
<dbReference type="SUPFAM" id="SSF53098">
    <property type="entry name" value="Ribonuclease H-like"/>
    <property type="match status" value="1"/>
</dbReference>
<gene>
    <name evidence="1" type="ORF">TNIN_307871</name>
</gene>
<reference evidence="1" key="1">
    <citation type="submission" date="2020-08" db="EMBL/GenBank/DDBJ databases">
        <title>Multicomponent nature underlies the extraordinary mechanical properties of spider dragline silk.</title>
        <authorList>
            <person name="Kono N."/>
            <person name="Nakamura H."/>
            <person name="Mori M."/>
            <person name="Yoshida Y."/>
            <person name="Ohtoshi R."/>
            <person name="Malay A.D."/>
            <person name="Moran D.A.P."/>
            <person name="Tomita M."/>
            <person name="Numata K."/>
            <person name="Arakawa K."/>
        </authorList>
    </citation>
    <scope>NUCLEOTIDE SEQUENCE</scope>
</reference>
<dbReference type="EMBL" id="BMAV01005032">
    <property type="protein sequence ID" value="GFY45764.1"/>
    <property type="molecule type" value="Genomic_DNA"/>
</dbReference>
<dbReference type="InterPro" id="IPR012337">
    <property type="entry name" value="RNaseH-like_sf"/>
</dbReference>
<evidence type="ECO:0000313" key="2">
    <source>
        <dbReference type="Proteomes" id="UP000886998"/>
    </source>
</evidence>
<evidence type="ECO:0008006" key="3">
    <source>
        <dbReference type="Google" id="ProtNLM"/>
    </source>
</evidence>
<proteinExistence type="predicted"/>
<dbReference type="AlphaFoldDB" id="A0A8X6X4A6"/>
<dbReference type="OrthoDB" id="10439975at2759"/>
<comment type="caution">
    <text evidence="1">The sequence shown here is derived from an EMBL/GenBank/DDBJ whole genome shotgun (WGS) entry which is preliminary data.</text>
</comment>
<keyword evidence="2" id="KW-1185">Reference proteome</keyword>
<protein>
    <recommendedName>
        <fullName evidence="3">RNase H type-1 domain-containing protein</fullName>
    </recommendedName>
</protein>
<dbReference type="InterPro" id="IPR036397">
    <property type="entry name" value="RNaseH_sf"/>
</dbReference>
<dbReference type="GO" id="GO:0003676">
    <property type="term" value="F:nucleic acid binding"/>
    <property type="evidence" value="ECO:0007669"/>
    <property type="project" value="InterPro"/>
</dbReference>